<dbReference type="InterPro" id="IPR012347">
    <property type="entry name" value="Ferritin-like"/>
</dbReference>
<keyword evidence="2" id="KW-1185">Reference proteome</keyword>
<dbReference type="InterPro" id="IPR047114">
    <property type="entry name" value="YciF"/>
</dbReference>
<organism evidence="1 2">
    <name type="scientific">Mucilaginibacter mallensis</name>
    <dbReference type="NCBI Taxonomy" id="652787"/>
    <lineage>
        <taxon>Bacteria</taxon>
        <taxon>Pseudomonadati</taxon>
        <taxon>Bacteroidota</taxon>
        <taxon>Sphingobacteriia</taxon>
        <taxon>Sphingobacteriales</taxon>
        <taxon>Sphingobacteriaceae</taxon>
        <taxon>Mucilaginibacter</taxon>
    </lineage>
</organism>
<name>A0A1H1WTI8_MUCMA</name>
<dbReference type="PANTHER" id="PTHR30565">
    <property type="entry name" value="PROTEIN YCIF"/>
    <property type="match status" value="1"/>
</dbReference>
<evidence type="ECO:0000313" key="2">
    <source>
        <dbReference type="Proteomes" id="UP000199679"/>
    </source>
</evidence>
<accession>A0A1H1WTI8</accession>
<dbReference type="Proteomes" id="UP000199679">
    <property type="component" value="Chromosome I"/>
</dbReference>
<dbReference type="Gene3D" id="1.20.1260.10">
    <property type="match status" value="1"/>
</dbReference>
<reference evidence="1 2" key="1">
    <citation type="submission" date="2016-10" db="EMBL/GenBank/DDBJ databases">
        <authorList>
            <person name="de Groot N.N."/>
        </authorList>
    </citation>
    <scope>NUCLEOTIDE SEQUENCE [LARGE SCALE GENOMIC DNA]</scope>
    <source>
        <strain evidence="1 2">MP1X4</strain>
    </source>
</reference>
<dbReference type="EMBL" id="LT629740">
    <property type="protein sequence ID" value="SDS99499.1"/>
    <property type="molecule type" value="Genomic_DNA"/>
</dbReference>
<dbReference type="PANTHER" id="PTHR30565:SF9">
    <property type="entry name" value="PROTEIN YCIF"/>
    <property type="match status" value="1"/>
</dbReference>
<dbReference type="InterPro" id="IPR009078">
    <property type="entry name" value="Ferritin-like_SF"/>
</dbReference>
<proteinExistence type="predicted"/>
<dbReference type="Pfam" id="PF05974">
    <property type="entry name" value="DUF892"/>
    <property type="match status" value="1"/>
</dbReference>
<evidence type="ECO:0000313" key="1">
    <source>
        <dbReference type="EMBL" id="SDS99499.1"/>
    </source>
</evidence>
<dbReference type="AlphaFoldDB" id="A0A1H1WTI8"/>
<dbReference type="STRING" id="652787.SAMN05216490_2256"/>
<sequence>MNKSSKTTLGSEKRQAFFVDHLNRIYCAKSHLAERLPEIYEEAGFADLKHAIKETIHVIENQIARMDEIFELLNLQYSFENCNALITFLENIFTNLQRQFSDHEVRDLLIVTYLYQQESVEMASFRILQIAAASIPEPRIKKLLKENYEEAKADRALLMVLTEKYIKSY</sequence>
<gene>
    <name evidence="1" type="ORF">SAMN05216490_2256</name>
</gene>
<dbReference type="InterPro" id="IPR010287">
    <property type="entry name" value="DUF892_YciF-like"/>
</dbReference>
<dbReference type="RefSeq" id="WP_232009433.1">
    <property type="nucleotide sequence ID" value="NZ_LT629740.1"/>
</dbReference>
<protein>
    <submittedName>
        <fullName evidence="1">Ferritin-like metal-binding protein YciE</fullName>
    </submittedName>
</protein>
<dbReference type="SUPFAM" id="SSF47240">
    <property type="entry name" value="Ferritin-like"/>
    <property type="match status" value="1"/>
</dbReference>